<dbReference type="Proteomes" id="UP000249577">
    <property type="component" value="Unassembled WGS sequence"/>
</dbReference>
<organism evidence="2 3">
    <name type="scientific">Ancylobacter novellus</name>
    <name type="common">Thiobacillus novellus</name>
    <dbReference type="NCBI Taxonomy" id="921"/>
    <lineage>
        <taxon>Bacteria</taxon>
        <taxon>Pseudomonadati</taxon>
        <taxon>Pseudomonadota</taxon>
        <taxon>Alphaproteobacteria</taxon>
        <taxon>Hyphomicrobiales</taxon>
        <taxon>Xanthobacteraceae</taxon>
        <taxon>Ancylobacter</taxon>
    </lineage>
</organism>
<evidence type="ECO:0000313" key="2">
    <source>
        <dbReference type="EMBL" id="PZQ14320.1"/>
    </source>
</evidence>
<keyword evidence="1" id="KW-0812">Transmembrane</keyword>
<name>A0A2W5MLJ2_ANCNO</name>
<keyword evidence="1" id="KW-1133">Transmembrane helix</keyword>
<evidence type="ECO:0000256" key="1">
    <source>
        <dbReference type="SAM" id="Phobius"/>
    </source>
</evidence>
<protein>
    <submittedName>
        <fullName evidence="2">Uncharacterized protein</fullName>
    </submittedName>
</protein>
<comment type="caution">
    <text evidence="2">The sequence shown here is derived from an EMBL/GenBank/DDBJ whole genome shotgun (WGS) entry which is preliminary data.</text>
</comment>
<keyword evidence="1" id="KW-0472">Membrane</keyword>
<dbReference type="AlphaFoldDB" id="A0A2W5MLJ2"/>
<proteinExistence type="predicted"/>
<feature type="transmembrane region" description="Helical" evidence="1">
    <location>
        <begin position="12"/>
        <end position="34"/>
    </location>
</feature>
<accession>A0A2W5MLJ2</accession>
<gene>
    <name evidence="2" type="ORF">DI565_12945</name>
</gene>
<dbReference type="EMBL" id="QFPN01000006">
    <property type="protein sequence ID" value="PZQ14320.1"/>
    <property type="molecule type" value="Genomic_DNA"/>
</dbReference>
<evidence type="ECO:0000313" key="3">
    <source>
        <dbReference type="Proteomes" id="UP000249577"/>
    </source>
</evidence>
<reference evidence="2 3" key="1">
    <citation type="submission" date="2017-08" db="EMBL/GenBank/DDBJ databases">
        <title>Infants hospitalized years apart are colonized by the same room-sourced microbial strains.</title>
        <authorList>
            <person name="Brooks B."/>
            <person name="Olm M.R."/>
            <person name="Firek B.A."/>
            <person name="Baker R."/>
            <person name="Thomas B.C."/>
            <person name="Morowitz M.J."/>
            <person name="Banfield J.F."/>
        </authorList>
    </citation>
    <scope>NUCLEOTIDE SEQUENCE [LARGE SCALE GENOMIC DNA]</scope>
    <source>
        <strain evidence="2">S2_005_003_R2_43</strain>
    </source>
</reference>
<sequence>MLHERLAQGWKRVVVMLCMAMTVAFSLQFSVAAVDHFAHATDTPHAATELAGTVTYDDHQEAADNDGGADRGGFVDHAHLDEGHSNAMATARSIMCAPISAACSGVVARGWALTAQAKSPDRRPPRA</sequence>